<dbReference type="GO" id="GO:0048038">
    <property type="term" value="F:quinone binding"/>
    <property type="evidence" value="ECO:0007669"/>
    <property type="project" value="UniProtKB-UniRule"/>
</dbReference>
<feature type="transmembrane region" description="Helical" evidence="4">
    <location>
        <begin position="31"/>
        <end position="49"/>
    </location>
</feature>
<dbReference type="EC" id="7.1.1.-" evidence="4"/>
<keyword evidence="4" id="KW-0812">Transmembrane</keyword>
<comment type="function">
    <text evidence="4">NDH-1 shuttles electrons from NADH, via FMN and iron-sulfur (Fe-S) centers, to quinones in the respiratory chain. Couples the redox reaction to proton translocation (for every two electrons transferred, four hydrogen ions are translocated across the cytoplasmic membrane), and thus conserves the redox energy in a proton gradient.</text>
</comment>
<evidence type="ECO:0000256" key="3">
    <source>
        <dbReference type="ARBA" id="ARBA00025811"/>
    </source>
</evidence>
<dbReference type="Pfam" id="PF00499">
    <property type="entry name" value="Oxidored_q3"/>
    <property type="match status" value="1"/>
</dbReference>
<reference evidence="6 7" key="1">
    <citation type="submission" date="2019-06" db="EMBL/GenBank/DDBJ databases">
        <title>Draft genome of Aliikangiella marina GYP-15.</title>
        <authorList>
            <person name="Wang G."/>
        </authorList>
    </citation>
    <scope>NUCLEOTIDE SEQUENCE [LARGE SCALE GENOMIC DNA]</scope>
    <source>
        <strain evidence="6 7">GYP-15</strain>
    </source>
</reference>
<protein>
    <recommendedName>
        <fullName evidence="2 4">NADH-quinone oxidoreductase subunit J</fullName>
        <ecNumber evidence="4">7.1.1.-</ecNumber>
    </recommendedName>
</protein>
<dbReference type="InterPro" id="IPR001457">
    <property type="entry name" value="NADH_UbQ/plastoQ_OxRdtase_su6"/>
</dbReference>
<evidence type="ECO:0000313" key="6">
    <source>
        <dbReference type="EMBL" id="TQV74821.1"/>
    </source>
</evidence>
<comment type="similarity">
    <text evidence="1 4">Belongs to the complex I subunit 6 family.</text>
</comment>
<keyword evidence="4" id="KW-0874">Quinone</keyword>
<comment type="subunit">
    <text evidence="3">Composed of 13 different subunits. Subunits NuoA, H, J, K, L, M, N constitute the membrane sector of the complex.</text>
</comment>
<feature type="transmembrane region" description="Helical" evidence="4">
    <location>
        <begin position="91"/>
        <end position="110"/>
    </location>
</feature>
<evidence type="ECO:0000256" key="2">
    <source>
        <dbReference type="ARBA" id="ARBA00019907"/>
    </source>
</evidence>
<comment type="caution">
    <text evidence="6">The sequence shown here is derived from an EMBL/GenBank/DDBJ whole genome shotgun (WGS) entry which is preliminary data.</text>
</comment>
<accession>A0A545TCA4</accession>
<dbReference type="OrthoDB" id="9795409at2"/>
<evidence type="ECO:0000256" key="4">
    <source>
        <dbReference type="RuleBase" id="RU004429"/>
    </source>
</evidence>
<comment type="catalytic activity">
    <reaction evidence="4">
        <text>a quinone + NADH + 5 H(+)(in) = a quinol + NAD(+) + 4 H(+)(out)</text>
        <dbReference type="Rhea" id="RHEA:57888"/>
        <dbReference type="ChEBI" id="CHEBI:15378"/>
        <dbReference type="ChEBI" id="CHEBI:24646"/>
        <dbReference type="ChEBI" id="CHEBI:57540"/>
        <dbReference type="ChEBI" id="CHEBI:57945"/>
        <dbReference type="ChEBI" id="CHEBI:132124"/>
    </reaction>
</comment>
<evidence type="ECO:0000313" key="7">
    <source>
        <dbReference type="Proteomes" id="UP000317839"/>
    </source>
</evidence>
<gene>
    <name evidence="6" type="ORF">FLL45_07625</name>
</gene>
<dbReference type="PANTHER" id="PTHR33269">
    <property type="entry name" value="NADH-UBIQUINONE OXIDOREDUCTASE CHAIN 6"/>
    <property type="match status" value="1"/>
</dbReference>
<feature type="transmembrane region" description="Helical" evidence="4">
    <location>
        <begin position="6"/>
        <end position="24"/>
    </location>
</feature>
<feature type="transmembrane region" description="Helical" evidence="4">
    <location>
        <begin position="55"/>
        <end position="79"/>
    </location>
</feature>
<evidence type="ECO:0000256" key="1">
    <source>
        <dbReference type="ARBA" id="ARBA00005698"/>
    </source>
</evidence>
<name>A0A545TCA4_9GAMM</name>
<dbReference type="InterPro" id="IPR042106">
    <property type="entry name" value="Nuo/plastoQ_OxRdtase_6_NuoJ"/>
</dbReference>
<dbReference type="EMBL" id="VIKR01000002">
    <property type="protein sequence ID" value="TQV74821.1"/>
    <property type="molecule type" value="Genomic_DNA"/>
</dbReference>
<feature type="transmembrane region" description="Helical" evidence="4">
    <location>
        <begin position="144"/>
        <end position="167"/>
    </location>
</feature>
<sequence>MSFQIIVFYSFAAWLIFSALMVVSSKHSVKAALFLVLSFASASAIWLLLEAEFLAISLIVVYVGAVMVLLLFVVMMLDVDYAALRQGFVKKLPLALIISAIFLAVLYGFITSGQFSSDAYPVPQAKPADYSNIKALGRVLYDEYVIAFEIAAVILLVAIVAAIALTFRGRRNRKTQNINKQLQASKSNRLKVISMKPVIQETENANPQAEKKDAEVVPGETSASGEAGGDNESEGNNKTASGKEKTS</sequence>
<proteinExistence type="inferred from homology"/>
<dbReference type="Gene3D" id="1.20.120.1200">
    <property type="entry name" value="NADH-ubiquinone/plastoquinone oxidoreductase chain 6, subunit NuoJ"/>
    <property type="match status" value="1"/>
</dbReference>
<dbReference type="GO" id="GO:0016491">
    <property type="term" value="F:oxidoreductase activity"/>
    <property type="evidence" value="ECO:0007669"/>
    <property type="project" value="UniProtKB-KW"/>
</dbReference>
<dbReference type="NCBIfam" id="NF005164">
    <property type="entry name" value="PRK06638.1-4"/>
    <property type="match status" value="1"/>
</dbReference>
<evidence type="ECO:0000256" key="5">
    <source>
        <dbReference type="SAM" id="MobiDB-lite"/>
    </source>
</evidence>
<keyword evidence="4" id="KW-1003">Cell membrane</keyword>
<dbReference type="Proteomes" id="UP000317839">
    <property type="component" value="Unassembled WGS sequence"/>
</dbReference>
<dbReference type="RefSeq" id="WP_142941439.1">
    <property type="nucleotide sequence ID" value="NZ_VIKR01000002.1"/>
</dbReference>
<dbReference type="GO" id="GO:0005886">
    <property type="term" value="C:plasma membrane"/>
    <property type="evidence" value="ECO:0007669"/>
    <property type="project" value="UniProtKB-SubCell"/>
</dbReference>
<feature type="region of interest" description="Disordered" evidence="5">
    <location>
        <begin position="200"/>
        <end position="247"/>
    </location>
</feature>
<dbReference type="AlphaFoldDB" id="A0A545TCA4"/>
<comment type="subcellular location">
    <subcellularLocation>
        <location evidence="4">Cell membrane</location>
        <topology evidence="4">Multi-pass membrane protein</topology>
    </subcellularLocation>
</comment>
<dbReference type="PANTHER" id="PTHR33269:SF17">
    <property type="entry name" value="NADH-UBIQUINONE OXIDOREDUCTASE CHAIN 6"/>
    <property type="match status" value="1"/>
</dbReference>
<keyword evidence="6" id="KW-0560">Oxidoreductase</keyword>
<keyword evidence="7" id="KW-1185">Reference proteome</keyword>
<dbReference type="GO" id="GO:0008137">
    <property type="term" value="F:NADH dehydrogenase (ubiquinone) activity"/>
    <property type="evidence" value="ECO:0007669"/>
    <property type="project" value="UniProtKB-UniRule"/>
</dbReference>
<organism evidence="6 7">
    <name type="scientific">Aliikangiella marina</name>
    <dbReference type="NCBI Taxonomy" id="1712262"/>
    <lineage>
        <taxon>Bacteria</taxon>
        <taxon>Pseudomonadati</taxon>
        <taxon>Pseudomonadota</taxon>
        <taxon>Gammaproteobacteria</taxon>
        <taxon>Oceanospirillales</taxon>
        <taxon>Pleioneaceae</taxon>
        <taxon>Aliikangiella</taxon>
    </lineage>
</organism>
<keyword evidence="4" id="KW-0520">NAD</keyword>
<keyword evidence="4" id="KW-0472">Membrane</keyword>
<keyword evidence="4" id="KW-1133">Transmembrane helix</keyword>